<sequence length="302" mass="32163">MLDPRRLQALHAVATTGSVKEAAAALGYSSSAISQQISALERETSSVLLEPAGRGVRPTPAGELLSQHAERIFEQLAQAESELIALNAGQLGSLRLASFASAGAALVPPALAQVRAELPALEVTLRNADPEDALALLRRGLVDVALIELHGPPDEHEDGLAYHFLLPDPYRLLLPKGHRLATRDVVRLADAREETWVDLRLHKGCCRVEAHAAFERAGFTPHWVAEADDYSPAQGFVAAGLGLALLPSLALGVLRADVVVRPLTPDNEPRRDVYAVTRSALTGTTAVQSILAALTASAQRVH</sequence>
<evidence type="ECO:0000313" key="6">
    <source>
        <dbReference type="EMBL" id="MDA0179775.1"/>
    </source>
</evidence>
<dbReference type="SUPFAM" id="SSF46785">
    <property type="entry name" value="Winged helix' DNA-binding domain"/>
    <property type="match status" value="1"/>
</dbReference>
<dbReference type="Proteomes" id="UP001147653">
    <property type="component" value="Unassembled WGS sequence"/>
</dbReference>
<dbReference type="SUPFAM" id="SSF53850">
    <property type="entry name" value="Periplasmic binding protein-like II"/>
    <property type="match status" value="1"/>
</dbReference>
<comment type="similarity">
    <text evidence="1">Belongs to the LysR transcriptional regulatory family.</text>
</comment>
<dbReference type="Gene3D" id="3.40.190.10">
    <property type="entry name" value="Periplasmic binding protein-like II"/>
    <property type="match status" value="2"/>
</dbReference>
<organism evidence="6 7">
    <name type="scientific">Solirubrobacter phytolaccae</name>
    <dbReference type="NCBI Taxonomy" id="1404360"/>
    <lineage>
        <taxon>Bacteria</taxon>
        <taxon>Bacillati</taxon>
        <taxon>Actinomycetota</taxon>
        <taxon>Thermoleophilia</taxon>
        <taxon>Solirubrobacterales</taxon>
        <taxon>Solirubrobacteraceae</taxon>
        <taxon>Solirubrobacter</taxon>
    </lineage>
</organism>
<keyword evidence="7" id="KW-1185">Reference proteome</keyword>
<dbReference type="CDD" id="cd08423">
    <property type="entry name" value="PBP2_LTTR_like_6"/>
    <property type="match status" value="1"/>
</dbReference>
<dbReference type="AlphaFoldDB" id="A0A9X3N7A3"/>
<keyword evidence="2" id="KW-0805">Transcription regulation</keyword>
<dbReference type="InterPro" id="IPR000847">
    <property type="entry name" value="LysR_HTH_N"/>
</dbReference>
<dbReference type="PROSITE" id="PS50931">
    <property type="entry name" value="HTH_LYSR"/>
    <property type="match status" value="1"/>
</dbReference>
<feature type="domain" description="HTH lysR-type" evidence="5">
    <location>
        <begin position="2"/>
        <end position="59"/>
    </location>
</feature>
<evidence type="ECO:0000313" key="7">
    <source>
        <dbReference type="Proteomes" id="UP001147653"/>
    </source>
</evidence>
<proteinExistence type="inferred from homology"/>
<name>A0A9X3N7A3_9ACTN</name>
<evidence type="ECO:0000256" key="3">
    <source>
        <dbReference type="ARBA" id="ARBA00023125"/>
    </source>
</evidence>
<dbReference type="InterPro" id="IPR036390">
    <property type="entry name" value="WH_DNA-bd_sf"/>
</dbReference>
<evidence type="ECO:0000256" key="4">
    <source>
        <dbReference type="ARBA" id="ARBA00023163"/>
    </source>
</evidence>
<dbReference type="EMBL" id="JAPDDP010000007">
    <property type="protein sequence ID" value="MDA0179775.1"/>
    <property type="molecule type" value="Genomic_DNA"/>
</dbReference>
<dbReference type="PANTHER" id="PTHR30346:SF29">
    <property type="entry name" value="LYSR SUBSTRATE-BINDING"/>
    <property type="match status" value="1"/>
</dbReference>
<accession>A0A9X3N7A3</accession>
<dbReference type="Pfam" id="PF03466">
    <property type="entry name" value="LysR_substrate"/>
    <property type="match status" value="1"/>
</dbReference>
<evidence type="ECO:0000256" key="2">
    <source>
        <dbReference type="ARBA" id="ARBA00023015"/>
    </source>
</evidence>
<keyword evidence="3" id="KW-0238">DNA-binding</keyword>
<dbReference type="Pfam" id="PF00126">
    <property type="entry name" value="HTH_1"/>
    <property type="match status" value="1"/>
</dbReference>
<dbReference type="PANTHER" id="PTHR30346">
    <property type="entry name" value="TRANSCRIPTIONAL DUAL REGULATOR HCAR-RELATED"/>
    <property type="match status" value="1"/>
</dbReference>
<dbReference type="GO" id="GO:0003677">
    <property type="term" value="F:DNA binding"/>
    <property type="evidence" value="ECO:0007669"/>
    <property type="project" value="UniProtKB-KW"/>
</dbReference>
<keyword evidence="4" id="KW-0804">Transcription</keyword>
<evidence type="ECO:0000256" key="1">
    <source>
        <dbReference type="ARBA" id="ARBA00009437"/>
    </source>
</evidence>
<evidence type="ECO:0000259" key="5">
    <source>
        <dbReference type="PROSITE" id="PS50931"/>
    </source>
</evidence>
<dbReference type="GO" id="GO:0032993">
    <property type="term" value="C:protein-DNA complex"/>
    <property type="evidence" value="ECO:0007669"/>
    <property type="project" value="TreeGrafter"/>
</dbReference>
<dbReference type="InterPro" id="IPR005119">
    <property type="entry name" value="LysR_subst-bd"/>
</dbReference>
<gene>
    <name evidence="6" type="ORF">OJ997_05680</name>
</gene>
<dbReference type="InterPro" id="IPR036388">
    <property type="entry name" value="WH-like_DNA-bd_sf"/>
</dbReference>
<dbReference type="RefSeq" id="WP_270024081.1">
    <property type="nucleotide sequence ID" value="NZ_JAPDDP010000007.1"/>
</dbReference>
<dbReference type="Gene3D" id="1.10.10.10">
    <property type="entry name" value="Winged helix-like DNA-binding domain superfamily/Winged helix DNA-binding domain"/>
    <property type="match status" value="1"/>
</dbReference>
<protein>
    <submittedName>
        <fullName evidence="6">LysR substrate-binding domain-containing protein</fullName>
    </submittedName>
</protein>
<dbReference type="GO" id="GO:0003700">
    <property type="term" value="F:DNA-binding transcription factor activity"/>
    <property type="evidence" value="ECO:0007669"/>
    <property type="project" value="InterPro"/>
</dbReference>
<reference evidence="6" key="1">
    <citation type="submission" date="2022-10" db="EMBL/GenBank/DDBJ databases">
        <title>The WGS of Solirubrobacter phytolaccae KCTC 29190.</title>
        <authorList>
            <person name="Jiang Z."/>
        </authorList>
    </citation>
    <scope>NUCLEOTIDE SEQUENCE</scope>
    <source>
        <strain evidence="6">KCTC 29190</strain>
    </source>
</reference>
<comment type="caution">
    <text evidence="6">The sequence shown here is derived from an EMBL/GenBank/DDBJ whole genome shotgun (WGS) entry which is preliminary data.</text>
</comment>